<feature type="transmembrane region" description="Helical" evidence="1">
    <location>
        <begin position="38"/>
        <end position="61"/>
    </location>
</feature>
<organism evidence="2">
    <name type="scientific">marine metagenome</name>
    <dbReference type="NCBI Taxonomy" id="408172"/>
    <lineage>
        <taxon>unclassified sequences</taxon>
        <taxon>metagenomes</taxon>
        <taxon>ecological metagenomes</taxon>
    </lineage>
</organism>
<dbReference type="EMBL" id="UINC01164109">
    <property type="protein sequence ID" value="SVD64779.1"/>
    <property type="molecule type" value="Genomic_DNA"/>
</dbReference>
<feature type="transmembrane region" description="Helical" evidence="1">
    <location>
        <begin position="12"/>
        <end position="32"/>
    </location>
</feature>
<keyword evidence="1" id="KW-0472">Membrane</keyword>
<proteinExistence type="predicted"/>
<keyword evidence="1" id="KW-0812">Transmembrane</keyword>
<sequence length="159" mass="18133">MTYKNNNIIPEIFASIMATVAGLLIYISHLGFENYGLVIIQTVFLSYFLIYAPNMVATIISKQSNTEWYTSKSFLLLICIIILVIAGEISVYWDTMLFSLFTVLGGWTLVVSLARNKKSNNSIISPYFCIFFFFLGICFSTLPYIDFFSHPLIKEKIIT</sequence>
<feature type="transmembrane region" description="Helical" evidence="1">
    <location>
        <begin position="126"/>
        <end position="145"/>
    </location>
</feature>
<accession>A0A382X1R7</accession>
<keyword evidence="1" id="KW-1133">Transmembrane helix</keyword>
<feature type="non-terminal residue" evidence="2">
    <location>
        <position position="159"/>
    </location>
</feature>
<reference evidence="2" key="1">
    <citation type="submission" date="2018-05" db="EMBL/GenBank/DDBJ databases">
        <authorList>
            <person name="Lanie J.A."/>
            <person name="Ng W.-L."/>
            <person name="Kazmierczak K.M."/>
            <person name="Andrzejewski T.M."/>
            <person name="Davidsen T.M."/>
            <person name="Wayne K.J."/>
            <person name="Tettelin H."/>
            <person name="Glass J.I."/>
            <person name="Rusch D."/>
            <person name="Podicherti R."/>
            <person name="Tsui H.-C.T."/>
            <person name="Winkler M.E."/>
        </authorList>
    </citation>
    <scope>NUCLEOTIDE SEQUENCE</scope>
</reference>
<feature type="transmembrane region" description="Helical" evidence="1">
    <location>
        <begin position="73"/>
        <end position="91"/>
    </location>
</feature>
<name>A0A382X1R7_9ZZZZ</name>
<evidence type="ECO:0000313" key="2">
    <source>
        <dbReference type="EMBL" id="SVD64779.1"/>
    </source>
</evidence>
<gene>
    <name evidence="2" type="ORF">METZ01_LOCUS417633</name>
</gene>
<evidence type="ECO:0000256" key="1">
    <source>
        <dbReference type="SAM" id="Phobius"/>
    </source>
</evidence>
<feature type="transmembrane region" description="Helical" evidence="1">
    <location>
        <begin position="97"/>
        <end position="114"/>
    </location>
</feature>
<dbReference type="AlphaFoldDB" id="A0A382X1R7"/>
<protein>
    <submittedName>
        <fullName evidence="2">Uncharacterized protein</fullName>
    </submittedName>
</protein>